<dbReference type="AlphaFoldDB" id="A0A484LFY8"/>
<accession>A0A484LFY8</accession>
<feature type="compositionally biased region" description="Basic and acidic residues" evidence="1">
    <location>
        <begin position="53"/>
        <end position="67"/>
    </location>
</feature>
<name>A0A484LFY8_9ASTE</name>
<evidence type="ECO:0000313" key="2">
    <source>
        <dbReference type="EMBL" id="VFQ75250.1"/>
    </source>
</evidence>
<evidence type="ECO:0000256" key="1">
    <source>
        <dbReference type="SAM" id="MobiDB-lite"/>
    </source>
</evidence>
<reference evidence="2 3" key="1">
    <citation type="submission" date="2018-04" db="EMBL/GenBank/DDBJ databases">
        <authorList>
            <person name="Vogel A."/>
        </authorList>
    </citation>
    <scope>NUCLEOTIDE SEQUENCE [LARGE SCALE GENOMIC DNA]</scope>
</reference>
<evidence type="ECO:0000313" key="3">
    <source>
        <dbReference type="Proteomes" id="UP000595140"/>
    </source>
</evidence>
<feature type="region of interest" description="Disordered" evidence="1">
    <location>
        <begin position="47"/>
        <end position="93"/>
    </location>
</feature>
<gene>
    <name evidence="2" type="ORF">CCAM_LOCUS17026</name>
</gene>
<keyword evidence="3" id="KW-1185">Reference proteome</keyword>
<sequence length="118" mass="12661">MPNQSVLRVIFTVKFVLIIPESSESIKTEISLTASICAKIDERINSKISNGTQEKKGDERTTSRFDGESAAATTHVYESGSDDEYERPSADAAASYDESEVWSMATAATSSGSVSDAV</sequence>
<dbReference type="Proteomes" id="UP000595140">
    <property type="component" value="Unassembled WGS sequence"/>
</dbReference>
<dbReference type="EMBL" id="OOIL02001439">
    <property type="protein sequence ID" value="VFQ75250.1"/>
    <property type="molecule type" value="Genomic_DNA"/>
</dbReference>
<proteinExistence type="predicted"/>
<protein>
    <submittedName>
        <fullName evidence="2">Uncharacterized protein</fullName>
    </submittedName>
</protein>
<organism evidence="2 3">
    <name type="scientific">Cuscuta campestris</name>
    <dbReference type="NCBI Taxonomy" id="132261"/>
    <lineage>
        <taxon>Eukaryota</taxon>
        <taxon>Viridiplantae</taxon>
        <taxon>Streptophyta</taxon>
        <taxon>Embryophyta</taxon>
        <taxon>Tracheophyta</taxon>
        <taxon>Spermatophyta</taxon>
        <taxon>Magnoliopsida</taxon>
        <taxon>eudicotyledons</taxon>
        <taxon>Gunneridae</taxon>
        <taxon>Pentapetalae</taxon>
        <taxon>asterids</taxon>
        <taxon>lamiids</taxon>
        <taxon>Solanales</taxon>
        <taxon>Convolvulaceae</taxon>
        <taxon>Cuscuteae</taxon>
        <taxon>Cuscuta</taxon>
        <taxon>Cuscuta subgen. Grammica</taxon>
        <taxon>Cuscuta sect. Cleistogrammica</taxon>
    </lineage>
</organism>